<proteinExistence type="predicted"/>
<dbReference type="Proteomes" id="UP001247307">
    <property type="component" value="Unassembled WGS sequence"/>
</dbReference>
<evidence type="ECO:0000313" key="1">
    <source>
        <dbReference type="EMBL" id="MDR6891924.1"/>
    </source>
</evidence>
<gene>
    <name evidence="1" type="ORF">J2S35_000864</name>
</gene>
<dbReference type="EMBL" id="JAVDUI010000001">
    <property type="protein sequence ID" value="MDR6891924.1"/>
    <property type="molecule type" value="Genomic_DNA"/>
</dbReference>
<name>A0AAE4C6Y1_9MICC</name>
<reference evidence="1" key="1">
    <citation type="submission" date="2023-07" db="EMBL/GenBank/DDBJ databases">
        <title>Sequencing the genomes of 1000 actinobacteria strains.</title>
        <authorList>
            <person name="Klenk H.-P."/>
        </authorList>
    </citation>
    <scope>NUCLEOTIDE SEQUENCE</scope>
    <source>
        <strain evidence="1">DSM 13988</strain>
    </source>
</reference>
<accession>A0AAE4C6Y1</accession>
<keyword evidence="2" id="KW-1185">Reference proteome</keyword>
<dbReference type="AlphaFoldDB" id="A0AAE4C6Y1"/>
<organism evidence="1 2">
    <name type="scientific">Falsarthrobacter nasiphocae</name>
    <dbReference type="NCBI Taxonomy" id="189863"/>
    <lineage>
        <taxon>Bacteria</taxon>
        <taxon>Bacillati</taxon>
        <taxon>Actinomycetota</taxon>
        <taxon>Actinomycetes</taxon>
        <taxon>Micrococcales</taxon>
        <taxon>Micrococcaceae</taxon>
        <taxon>Falsarthrobacter</taxon>
    </lineage>
</organism>
<sequence length="31" mass="3523">MHMRLNCFHKSVDTQWTSAYSGGIIGTHRGM</sequence>
<evidence type="ECO:0000313" key="2">
    <source>
        <dbReference type="Proteomes" id="UP001247307"/>
    </source>
</evidence>
<protein>
    <submittedName>
        <fullName evidence="1">Uncharacterized protein</fullName>
    </submittedName>
</protein>
<comment type="caution">
    <text evidence="1">The sequence shown here is derived from an EMBL/GenBank/DDBJ whole genome shotgun (WGS) entry which is preliminary data.</text>
</comment>